<evidence type="ECO:0000313" key="2">
    <source>
        <dbReference type="EMBL" id="RLT80871.1"/>
    </source>
</evidence>
<proteinExistence type="predicted"/>
<dbReference type="AlphaFoldDB" id="A0A3L8AAV5"/>
<evidence type="ECO:0000259" key="1">
    <source>
        <dbReference type="Pfam" id="PF04233"/>
    </source>
</evidence>
<accession>A0A3L8AAV5</accession>
<gene>
    <name evidence="2" type="ORF">D7Y07_05655</name>
</gene>
<dbReference type="NCBIfam" id="TIGR01641">
    <property type="entry name" value="phageSPP1_gp7"/>
    <property type="match status" value="1"/>
</dbReference>
<sequence length="514" mass="58032">MGRLQSDYRAFNAALGSLYENDLLELADATDKPDFDDTAFFDAAGMVYNAGGFDASQLNTPEARRLIAETLRQIKRGIDSGVPHEVPKVVRHALENNAFIFSGFKAFHTLREVGLSLLTDKGDIKPFEAFRKDVETVNNRYNHNYLYAEYNHAVGASLMASRWQQIEADGDRYDLQYRTAQDDHVREDHAILHGTTLPPSDPFWSLYLPPNGWNCRCTAVQVRKGKYPQSDPALSMLRGNNCTENAKQQIFRFNPGKDLQLFPPKHPYYKAPEAAKQVIEQMSEEQKREQRIAEIIAELPGTLTEAEKKPIAEHCLKIEKALGITKGKPMSVDDADKQHANPNYGKERGYGINCQTCSPAYALRLMGFNVTAKSNTPGTKLEYLSRGNQLWEQWLNLDGTPATHTSINDWMAGKKYQRMTPKRYEEFFNEICKDPGVYMLSIGWKRGGGHATILQRFADGSLRYIEPQVDNSKGTGRNLENLSKNGAATMHGCRGIMRVDNKLFNIAFAEIFDK</sequence>
<feature type="domain" description="Phage head morphogenesis" evidence="1">
    <location>
        <begin position="129"/>
        <end position="219"/>
    </location>
</feature>
<evidence type="ECO:0000313" key="3">
    <source>
        <dbReference type="Proteomes" id="UP000267159"/>
    </source>
</evidence>
<dbReference type="InterPro" id="IPR006528">
    <property type="entry name" value="Phage_head_morphogenesis_dom"/>
</dbReference>
<reference evidence="2 3" key="1">
    <citation type="submission" date="2018-09" db="EMBL/GenBank/DDBJ databases">
        <title>Murine metabolic-syndrome-specific gut microbial biobank.</title>
        <authorList>
            <person name="Liu C."/>
        </authorList>
    </citation>
    <scope>NUCLEOTIDE SEQUENCE [LARGE SCALE GENOMIC DNA]</scope>
    <source>
        <strain evidence="2 3">0.1X-D8-26</strain>
    </source>
</reference>
<dbReference type="Proteomes" id="UP000267159">
    <property type="component" value="Unassembled WGS sequence"/>
</dbReference>
<name>A0A3L8AAV5_9BACE</name>
<dbReference type="EMBL" id="RAZM01000012">
    <property type="protein sequence ID" value="RLT80871.1"/>
    <property type="molecule type" value="Genomic_DNA"/>
</dbReference>
<protein>
    <recommendedName>
        <fullName evidence="1">Phage head morphogenesis domain-containing protein</fullName>
    </recommendedName>
</protein>
<comment type="caution">
    <text evidence="2">The sequence shown here is derived from an EMBL/GenBank/DDBJ whole genome shotgun (WGS) entry which is preliminary data.</text>
</comment>
<organism evidence="2 3">
    <name type="scientific">Bacteroides acidifaciens</name>
    <dbReference type="NCBI Taxonomy" id="85831"/>
    <lineage>
        <taxon>Bacteria</taxon>
        <taxon>Pseudomonadati</taxon>
        <taxon>Bacteroidota</taxon>
        <taxon>Bacteroidia</taxon>
        <taxon>Bacteroidales</taxon>
        <taxon>Bacteroidaceae</taxon>
        <taxon>Bacteroides</taxon>
    </lineage>
</organism>
<dbReference type="Pfam" id="PF04233">
    <property type="entry name" value="Phage_Mu_F"/>
    <property type="match status" value="1"/>
</dbReference>
<dbReference type="RefSeq" id="WP_147441448.1">
    <property type="nucleotide sequence ID" value="NZ_RAZM01000012.1"/>
</dbReference>